<dbReference type="Proteomes" id="UP001451606">
    <property type="component" value="Chromosome"/>
</dbReference>
<evidence type="ECO:0000313" key="2">
    <source>
        <dbReference type="Proteomes" id="UP001451606"/>
    </source>
</evidence>
<organism evidence="1 2">
    <name type="scientific">Oxyplasma meridianum</name>
    <dbReference type="NCBI Taxonomy" id="3073602"/>
    <lineage>
        <taxon>Archaea</taxon>
        <taxon>Methanobacteriati</taxon>
        <taxon>Thermoplasmatota</taxon>
        <taxon>Thermoplasmata</taxon>
        <taxon>Thermoplasmatales</taxon>
        <taxon>Thermoplasmataceae</taxon>
        <taxon>Oxyplasma</taxon>
    </lineage>
</organism>
<keyword evidence="2" id="KW-1185">Reference proteome</keyword>
<protein>
    <submittedName>
        <fullName evidence="1">Uncharacterized protein</fullName>
    </submittedName>
</protein>
<accession>A0AAX4NIE3</accession>
<dbReference type="GeneID" id="95967830"/>
<dbReference type="EMBL" id="CP133772">
    <property type="protein sequence ID" value="WYY00516.1"/>
    <property type="molecule type" value="Genomic_DNA"/>
</dbReference>
<gene>
    <name evidence="1" type="ORF">OXIME_001093</name>
</gene>
<dbReference type="KEGG" id="omr:OXIME_001093"/>
<reference evidence="1 2" key="1">
    <citation type="submission" date="2023-09" db="EMBL/GenBank/DDBJ databases">
        <authorList>
            <person name="Golyshina O.V."/>
            <person name="Lunev E.A."/>
            <person name="Bargiela R."/>
            <person name="Gaines M.C."/>
            <person name="Daum B."/>
            <person name="Bale N.J."/>
            <person name="Koenen M."/>
            <person name="Sinninghe Damst J.S."/>
            <person name="Yakimov M."/>
            <person name="Golyshin P.N."/>
        </authorList>
    </citation>
    <scope>NUCLEOTIDE SEQUENCE [LARGE SCALE GENOMIC DNA]</scope>
    <source>
        <strain evidence="1 2">M1</strain>
    </source>
</reference>
<evidence type="ECO:0000313" key="1">
    <source>
        <dbReference type="EMBL" id="WYY00516.1"/>
    </source>
</evidence>
<sequence>MLIGNKINEVIPCLPYSKDIYGIQYNEFIDHKSDMSSKELELPTIAYWKSLDSVLIQYVKHNDNKFDYIEGIAQRKHIYLNKIRYIGKESNNLDETEIFGIDNDLYTEYENSEKFMEWILSLRPRDVKEHGISQQTLYNIKKQIQNNKNRERHSKVYNKLLKIYKELNKTNST</sequence>
<proteinExistence type="predicted"/>
<dbReference type="AlphaFoldDB" id="A0AAX4NIE3"/>
<name>A0AAX4NIE3_9ARCH</name>
<dbReference type="RefSeq" id="WP_393970852.1">
    <property type="nucleotide sequence ID" value="NZ_CP133772.1"/>
</dbReference>